<protein>
    <submittedName>
        <fullName evidence="3">DUF4397 domain-containing protein</fullName>
    </submittedName>
</protein>
<keyword evidence="1" id="KW-0732">Signal</keyword>
<dbReference type="InterPro" id="IPR025510">
    <property type="entry name" value="DUF4397"/>
</dbReference>
<reference evidence="3 4" key="1">
    <citation type="submission" date="2021-01" db="EMBL/GenBank/DDBJ databases">
        <title>C459-1 draft genome sequence.</title>
        <authorList>
            <person name="Zhang X.-F."/>
        </authorList>
    </citation>
    <scope>NUCLEOTIDE SEQUENCE [LARGE SCALE GENOMIC DNA]</scope>
    <source>
        <strain evidence="4">C459-1</strain>
    </source>
</reference>
<feature type="chain" id="PRO_5046149988" evidence="1">
    <location>
        <begin position="21"/>
        <end position="237"/>
    </location>
</feature>
<proteinExistence type="predicted"/>
<keyword evidence="4" id="KW-1185">Reference proteome</keyword>
<dbReference type="EMBL" id="JAERTY010000003">
    <property type="protein sequence ID" value="MBL1408355.1"/>
    <property type="molecule type" value="Genomic_DNA"/>
</dbReference>
<accession>A0ABS1R228</accession>
<dbReference type="Pfam" id="PF14344">
    <property type="entry name" value="DUF4397"/>
    <property type="match status" value="1"/>
</dbReference>
<dbReference type="RefSeq" id="WP_202102128.1">
    <property type="nucleotide sequence ID" value="NZ_JAERTY010000003.1"/>
</dbReference>
<gene>
    <name evidence="3" type="ORF">JKG61_06280</name>
</gene>
<feature type="domain" description="DUF4397" evidence="2">
    <location>
        <begin position="58"/>
        <end position="153"/>
    </location>
</feature>
<evidence type="ECO:0000259" key="2">
    <source>
        <dbReference type="Pfam" id="PF14344"/>
    </source>
</evidence>
<sequence length="237" mass="26947">MKTQTIKLFFIALLSVSVLSGCLKDNDDINNVPRARLSMVNSYSPVAYIVHMADNNNLTSHHNPLKYNQFNNFPPTFLYVGNRKIKTISPENKTLIDTVYTFKDSSSYTSFVFGTLENPKQIITEDKSVEMQGSKSALRFFHLANNTTKVNVYLNSLESQIYKNREIEDILTGENLKHADFAVQNSGKNKIIITDESNKILIEREYDFAQGKYYSILLTGDKNSTTTPLYLGVVPQY</sequence>
<evidence type="ECO:0000256" key="1">
    <source>
        <dbReference type="SAM" id="SignalP"/>
    </source>
</evidence>
<comment type="caution">
    <text evidence="3">The sequence shown here is derived from an EMBL/GenBank/DDBJ whole genome shotgun (WGS) entry which is preliminary data.</text>
</comment>
<evidence type="ECO:0000313" key="3">
    <source>
        <dbReference type="EMBL" id="MBL1408355.1"/>
    </source>
</evidence>
<evidence type="ECO:0000313" key="4">
    <source>
        <dbReference type="Proteomes" id="UP000625283"/>
    </source>
</evidence>
<dbReference type="PROSITE" id="PS51257">
    <property type="entry name" value="PROKAR_LIPOPROTEIN"/>
    <property type="match status" value="1"/>
</dbReference>
<dbReference type="Proteomes" id="UP000625283">
    <property type="component" value="Unassembled WGS sequence"/>
</dbReference>
<feature type="signal peptide" evidence="1">
    <location>
        <begin position="1"/>
        <end position="20"/>
    </location>
</feature>
<organism evidence="3 4">
    <name type="scientific">Sphingobacterium faecale</name>
    <dbReference type="NCBI Taxonomy" id="2803775"/>
    <lineage>
        <taxon>Bacteria</taxon>
        <taxon>Pseudomonadati</taxon>
        <taxon>Bacteroidota</taxon>
        <taxon>Sphingobacteriia</taxon>
        <taxon>Sphingobacteriales</taxon>
        <taxon>Sphingobacteriaceae</taxon>
        <taxon>Sphingobacterium</taxon>
    </lineage>
</organism>
<name>A0ABS1R228_9SPHI</name>